<gene>
    <name evidence="2" type="ORF">AQZ52_09405</name>
</gene>
<dbReference type="EMBL" id="LLZS01000006">
    <property type="protein sequence ID" value="KUR71796.1"/>
    <property type="molecule type" value="Genomic_DNA"/>
</dbReference>
<proteinExistence type="predicted"/>
<feature type="transmembrane region" description="Helical" evidence="1">
    <location>
        <begin position="49"/>
        <end position="70"/>
    </location>
</feature>
<comment type="caution">
    <text evidence="2">The sequence shown here is derived from an EMBL/GenBank/DDBJ whole genome shotgun (WGS) entry which is preliminary data.</text>
</comment>
<dbReference type="AlphaFoldDB" id="A0A117UVV1"/>
<dbReference type="RefSeq" id="WP_067908875.1">
    <property type="nucleotide sequence ID" value="NZ_KQ954244.1"/>
</dbReference>
<protein>
    <submittedName>
        <fullName evidence="2">Uncharacterized protein</fullName>
    </submittedName>
</protein>
<name>A0A117UVV1_9SPHN</name>
<sequence>MDFDSLSYTTVFAACGGFALLLGLLAGLGERRERRRRNLDRVSTVPWGFLSALFMMMAIILFATAAKAWFLPAV</sequence>
<keyword evidence="1" id="KW-1133">Transmembrane helix</keyword>
<organism evidence="2 3">
    <name type="scientific">Novosphingobium fuchskuhlense</name>
    <dbReference type="NCBI Taxonomy" id="1117702"/>
    <lineage>
        <taxon>Bacteria</taxon>
        <taxon>Pseudomonadati</taxon>
        <taxon>Pseudomonadota</taxon>
        <taxon>Alphaproteobacteria</taxon>
        <taxon>Sphingomonadales</taxon>
        <taxon>Sphingomonadaceae</taxon>
        <taxon>Novosphingobium</taxon>
    </lineage>
</organism>
<feature type="transmembrane region" description="Helical" evidence="1">
    <location>
        <begin position="6"/>
        <end position="28"/>
    </location>
</feature>
<evidence type="ECO:0000313" key="3">
    <source>
        <dbReference type="Proteomes" id="UP000058012"/>
    </source>
</evidence>
<keyword evidence="1" id="KW-0472">Membrane</keyword>
<reference evidence="2 3" key="1">
    <citation type="submission" date="2015-10" db="EMBL/GenBank/DDBJ databases">
        <title>Draft genome sequence of Novosphingobium fuchskuhlense DSM 25065 isolated from a surface water sample of the southwest basin of Lake Grosse Fuchskuhle.</title>
        <authorList>
            <person name="Ruckert C."/>
            <person name="Winkler A."/>
            <person name="Glaeser J."/>
            <person name="Grossart H.-P."/>
            <person name="Kalinowski J."/>
            <person name="Glaeser S."/>
        </authorList>
    </citation>
    <scope>NUCLEOTIDE SEQUENCE [LARGE SCALE GENOMIC DNA]</scope>
    <source>
        <strain evidence="2 3">FNE08-7</strain>
    </source>
</reference>
<accession>A0A117UVV1</accession>
<keyword evidence="3" id="KW-1185">Reference proteome</keyword>
<evidence type="ECO:0000256" key="1">
    <source>
        <dbReference type="SAM" id="Phobius"/>
    </source>
</evidence>
<evidence type="ECO:0000313" key="2">
    <source>
        <dbReference type="EMBL" id="KUR71796.1"/>
    </source>
</evidence>
<dbReference type="Proteomes" id="UP000058012">
    <property type="component" value="Unassembled WGS sequence"/>
</dbReference>
<keyword evidence="1" id="KW-0812">Transmembrane</keyword>